<evidence type="ECO:0000256" key="5">
    <source>
        <dbReference type="ARBA" id="ARBA00023014"/>
    </source>
</evidence>
<feature type="domain" description="4Fe-4S ferredoxin-type" evidence="7">
    <location>
        <begin position="373"/>
        <end position="405"/>
    </location>
</feature>
<keyword evidence="6" id="KW-0812">Transmembrane</keyword>
<dbReference type="RefSeq" id="WP_167204705.1">
    <property type="nucleotide sequence ID" value="NZ_JAASRO010000001.1"/>
</dbReference>
<keyword evidence="2" id="KW-0479">Metal-binding</keyword>
<evidence type="ECO:0000313" key="8">
    <source>
        <dbReference type="EMBL" id="NIK55784.1"/>
    </source>
</evidence>
<dbReference type="GO" id="GO:0016491">
    <property type="term" value="F:oxidoreductase activity"/>
    <property type="evidence" value="ECO:0007669"/>
    <property type="project" value="UniProtKB-KW"/>
</dbReference>
<evidence type="ECO:0000256" key="2">
    <source>
        <dbReference type="ARBA" id="ARBA00022723"/>
    </source>
</evidence>
<keyword evidence="9" id="KW-1185">Reference proteome</keyword>
<keyword evidence="4" id="KW-0408">Iron</keyword>
<evidence type="ECO:0000313" key="9">
    <source>
        <dbReference type="Proteomes" id="UP000555407"/>
    </source>
</evidence>
<dbReference type="Pfam" id="PF13187">
    <property type="entry name" value="Fer4_9"/>
    <property type="match status" value="1"/>
</dbReference>
<dbReference type="GO" id="GO:0051539">
    <property type="term" value="F:4 iron, 4 sulfur cluster binding"/>
    <property type="evidence" value="ECO:0007669"/>
    <property type="project" value="UniProtKB-KW"/>
</dbReference>
<feature type="transmembrane region" description="Helical" evidence="6">
    <location>
        <begin position="211"/>
        <end position="231"/>
    </location>
</feature>
<feature type="transmembrane region" description="Helical" evidence="6">
    <location>
        <begin position="69"/>
        <end position="93"/>
    </location>
</feature>
<gene>
    <name evidence="8" type="ORF">BJY22_001501</name>
</gene>
<dbReference type="PANTHER" id="PTHR43255:SF1">
    <property type="entry name" value="IRON-SULFUR-BINDING OXIDOREDUCTASE FADF-RELATED"/>
    <property type="match status" value="1"/>
</dbReference>
<dbReference type="InterPro" id="IPR004017">
    <property type="entry name" value="Cys_rich_dom"/>
</dbReference>
<dbReference type="InterPro" id="IPR017896">
    <property type="entry name" value="4Fe4S_Fe-S-bd"/>
</dbReference>
<proteinExistence type="predicted"/>
<feature type="transmembrane region" description="Helical" evidence="6">
    <location>
        <begin position="150"/>
        <end position="170"/>
    </location>
</feature>
<dbReference type="PANTHER" id="PTHR43255">
    <property type="entry name" value="IRON-SULFUR-BINDING OXIDOREDUCTASE FADF-RELATED-RELATED"/>
    <property type="match status" value="1"/>
</dbReference>
<dbReference type="InterPro" id="IPR017900">
    <property type="entry name" value="4Fe4S_Fe_S_CS"/>
</dbReference>
<name>A0A7X5V7H8_9ACTN</name>
<dbReference type="Proteomes" id="UP000555407">
    <property type="component" value="Unassembled WGS sequence"/>
</dbReference>
<feature type="domain" description="4Fe-4S ferredoxin-type" evidence="7">
    <location>
        <begin position="297"/>
        <end position="324"/>
    </location>
</feature>
<dbReference type="SUPFAM" id="SSF46548">
    <property type="entry name" value="alpha-helical ferredoxin"/>
    <property type="match status" value="1"/>
</dbReference>
<feature type="transmembrane region" description="Helical" evidence="6">
    <location>
        <begin position="105"/>
        <end position="129"/>
    </location>
</feature>
<dbReference type="AlphaFoldDB" id="A0A7X5V7H8"/>
<dbReference type="InterPro" id="IPR051460">
    <property type="entry name" value="HdrC_iron-sulfur_subunit"/>
</dbReference>
<dbReference type="EMBL" id="JAASRO010000001">
    <property type="protein sequence ID" value="NIK55784.1"/>
    <property type="molecule type" value="Genomic_DNA"/>
</dbReference>
<dbReference type="Gene3D" id="1.10.1060.10">
    <property type="entry name" value="Alpha-helical ferredoxin"/>
    <property type="match status" value="1"/>
</dbReference>
<sequence length="721" mass="79548">MQILAIVVSLAIAAVGIALFGKTIGHMVSVIKLGQPAQGRTGDPGQRTVTLVKETLGHTRMLQWSHIGVLHWFVAVGFVGLFLSLVMAFGQLFDAHWALPIIGHWIVFEWVTEILTWTGLLGIAALIVIRLRHLPSGSEGRYSRFFGSRAWQAYYVEYTILGVLICILGLRTLEYGLAAHLGEASKWHFPLTWFLGEAVTDWPESRLENGIYLVAMIKILISFAWMITISLNATMGVAWHRFTAWPNIWFKREADGGTALGALQPISVNGAPIDFENIDELDEDAALGVGKVEDFTWKGLLDFTTCTECGRCQSQCPAWNTDKPLSPKLVMMNLREHAYAKAPYLLASSDEERKSLPELVLAEQDKPLVGPADVAVIDEDALWACTSCGACVQQCPVDIEHVDAIMDMRRYQVLIESSFPSELNGLFKGLENKGNPWNMNPSGRMDWAKDLPFEVKQVGADVESLDEVDYLFWVGCAGAFEDRAKKTTQAVAELLNIAGVSFAVLGDGETCTGDPARRSGNEFVFQQLAMQNAEVFKETKVRKVVSTCAHCFNTLKNEYSQLGVELDVIHHTQLLNRLVRDGKLTPVAPADSSLNGQKITYHDPCYLGRHNQVYDAPRELLDIIPGAEYAEMPRNQTKSFCCGAGGARMWMEEKLGTRINLNRTTEAVETGADKIATGCPFCRVMLSDGLTAKQADGSARESVEVQDVAQLLLASVKRGES</sequence>
<dbReference type="Pfam" id="PF02754">
    <property type="entry name" value="CCG"/>
    <property type="match status" value="2"/>
</dbReference>
<comment type="caution">
    <text evidence="8">The sequence shown here is derived from an EMBL/GenBank/DDBJ whole genome shotgun (WGS) entry which is preliminary data.</text>
</comment>
<dbReference type="PROSITE" id="PS00198">
    <property type="entry name" value="4FE4S_FER_1"/>
    <property type="match status" value="1"/>
</dbReference>
<keyword evidence="6" id="KW-0472">Membrane</keyword>
<keyword evidence="3" id="KW-0560">Oxidoreductase</keyword>
<dbReference type="PROSITE" id="PS51379">
    <property type="entry name" value="4FE4S_FER_2"/>
    <property type="match status" value="2"/>
</dbReference>
<keyword evidence="6" id="KW-1133">Transmembrane helix</keyword>
<dbReference type="GO" id="GO:0046872">
    <property type="term" value="F:metal ion binding"/>
    <property type="evidence" value="ECO:0007669"/>
    <property type="project" value="UniProtKB-KW"/>
</dbReference>
<evidence type="ECO:0000256" key="1">
    <source>
        <dbReference type="ARBA" id="ARBA00022485"/>
    </source>
</evidence>
<accession>A0A7X5V7H8</accession>
<reference evidence="8 9" key="1">
    <citation type="submission" date="2020-03" db="EMBL/GenBank/DDBJ databases">
        <title>Sequencing the genomes of 1000 actinobacteria strains.</title>
        <authorList>
            <person name="Klenk H.-P."/>
        </authorList>
    </citation>
    <scope>NUCLEOTIDE SEQUENCE [LARGE SCALE GENOMIC DNA]</scope>
    <source>
        <strain evidence="8 9">DSM 45490</strain>
    </source>
</reference>
<dbReference type="GO" id="GO:0005886">
    <property type="term" value="C:plasma membrane"/>
    <property type="evidence" value="ECO:0007669"/>
    <property type="project" value="TreeGrafter"/>
</dbReference>
<protein>
    <submittedName>
        <fullName evidence="8">Fe-S oxidoreductase</fullName>
    </submittedName>
</protein>
<keyword evidence="1" id="KW-0004">4Fe-4S</keyword>
<evidence type="ECO:0000256" key="6">
    <source>
        <dbReference type="SAM" id="Phobius"/>
    </source>
</evidence>
<feature type="transmembrane region" description="Helical" evidence="6">
    <location>
        <begin position="6"/>
        <end position="25"/>
    </location>
</feature>
<evidence type="ECO:0000259" key="7">
    <source>
        <dbReference type="PROSITE" id="PS51379"/>
    </source>
</evidence>
<keyword evidence="5" id="KW-0411">Iron-sulfur</keyword>
<evidence type="ECO:0000256" key="3">
    <source>
        <dbReference type="ARBA" id="ARBA00023002"/>
    </source>
</evidence>
<dbReference type="InterPro" id="IPR009051">
    <property type="entry name" value="Helical_ferredxn"/>
</dbReference>
<organism evidence="8 9">
    <name type="scientific">Kribbella shirazensis</name>
    <dbReference type="NCBI Taxonomy" id="1105143"/>
    <lineage>
        <taxon>Bacteria</taxon>
        <taxon>Bacillati</taxon>
        <taxon>Actinomycetota</taxon>
        <taxon>Actinomycetes</taxon>
        <taxon>Propionibacteriales</taxon>
        <taxon>Kribbellaceae</taxon>
        <taxon>Kribbella</taxon>
    </lineage>
</organism>
<evidence type="ECO:0000256" key="4">
    <source>
        <dbReference type="ARBA" id="ARBA00023004"/>
    </source>
</evidence>